<reference evidence="2 3" key="1">
    <citation type="submission" date="2018-01" db="EMBL/GenBank/DDBJ databases">
        <title>The draft genome sequence of Cohaesibacter sp. H1304.</title>
        <authorList>
            <person name="Wang N.-N."/>
            <person name="Du Z.-J."/>
        </authorList>
    </citation>
    <scope>NUCLEOTIDE SEQUENCE [LARGE SCALE GENOMIC DNA]</scope>
    <source>
        <strain evidence="2 3">H1304</strain>
    </source>
</reference>
<dbReference type="InterPro" id="IPR029062">
    <property type="entry name" value="Class_I_gatase-like"/>
</dbReference>
<protein>
    <recommendedName>
        <fullName evidence="1">Glutamine amidotransferase domain-containing protein</fullName>
    </recommendedName>
</protein>
<evidence type="ECO:0000313" key="2">
    <source>
        <dbReference type="EMBL" id="PLW76741.1"/>
    </source>
</evidence>
<evidence type="ECO:0000259" key="1">
    <source>
        <dbReference type="Pfam" id="PF00117"/>
    </source>
</evidence>
<keyword evidence="3" id="KW-1185">Reference proteome</keyword>
<dbReference type="Pfam" id="PF00117">
    <property type="entry name" value="GATase"/>
    <property type="match status" value="1"/>
</dbReference>
<dbReference type="SUPFAM" id="SSF52317">
    <property type="entry name" value="Class I glutamine amidotransferase-like"/>
    <property type="match status" value="1"/>
</dbReference>
<dbReference type="Proteomes" id="UP000234881">
    <property type="component" value="Unassembled WGS sequence"/>
</dbReference>
<dbReference type="CDD" id="cd01741">
    <property type="entry name" value="GATase1_1"/>
    <property type="match status" value="1"/>
</dbReference>
<dbReference type="InterPro" id="IPR044992">
    <property type="entry name" value="ChyE-like"/>
</dbReference>
<dbReference type="PANTHER" id="PTHR42695">
    <property type="entry name" value="GLUTAMINE AMIDOTRANSFERASE YLR126C-RELATED"/>
    <property type="match status" value="1"/>
</dbReference>
<dbReference type="InterPro" id="IPR017926">
    <property type="entry name" value="GATASE"/>
</dbReference>
<evidence type="ECO:0000313" key="3">
    <source>
        <dbReference type="Proteomes" id="UP000234881"/>
    </source>
</evidence>
<dbReference type="PROSITE" id="PS51273">
    <property type="entry name" value="GATASE_TYPE_1"/>
    <property type="match status" value="1"/>
</dbReference>
<gene>
    <name evidence="2" type="ORF">C0081_11785</name>
</gene>
<proteinExistence type="predicted"/>
<dbReference type="Gene3D" id="3.40.50.880">
    <property type="match status" value="1"/>
</dbReference>
<dbReference type="PANTHER" id="PTHR42695:SF5">
    <property type="entry name" value="GLUTAMINE AMIDOTRANSFERASE YLR126C-RELATED"/>
    <property type="match status" value="1"/>
</dbReference>
<dbReference type="GO" id="GO:0005829">
    <property type="term" value="C:cytosol"/>
    <property type="evidence" value="ECO:0007669"/>
    <property type="project" value="TreeGrafter"/>
</dbReference>
<accession>A0A2N5XQE3</accession>
<sequence length="293" mass="32843">MGCNGCRHRRRAAPIDIAYGGCRYVDSCRLAAFFGLTERRAVRRCLMDIKRMKIGILVAGDLSQERKLRFGTLATMFETLLSSVEPELIYQDYDVFKDVFPTDPQECDGWLITGSYHSAYEDLPWMLRLQAFIRETLDANIPMIGICFGHQIMAQALGGRVEREASGKWGAAVNTYKLDGGAGEFPSWMSSDSTQISLQASHQDQVTILPTNAKLLGGNDFCPNGILSYGNTGFSMQLHPELSSDFIRDVFETRRGDVMSEEETDLVLEKVDLPVDSPLAGRWMVDFFKLNQP</sequence>
<comment type="caution">
    <text evidence="2">The sequence shown here is derived from an EMBL/GenBank/DDBJ whole genome shotgun (WGS) entry which is preliminary data.</text>
</comment>
<name>A0A2N5XQE3_9HYPH</name>
<dbReference type="EMBL" id="PKUQ01000022">
    <property type="protein sequence ID" value="PLW76741.1"/>
    <property type="molecule type" value="Genomic_DNA"/>
</dbReference>
<organism evidence="2 3">
    <name type="scientific">Cohaesibacter celericrescens</name>
    <dbReference type="NCBI Taxonomy" id="2067669"/>
    <lineage>
        <taxon>Bacteria</taxon>
        <taxon>Pseudomonadati</taxon>
        <taxon>Pseudomonadota</taxon>
        <taxon>Alphaproteobacteria</taxon>
        <taxon>Hyphomicrobiales</taxon>
        <taxon>Cohaesibacteraceae</taxon>
    </lineage>
</organism>
<dbReference type="OrthoDB" id="9794816at2"/>
<dbReference type="AlphaFoldDB" id="A0A2N5XQE3"/>
<feature type="domain" description="Glutamine amidotransferase" evidence="1">
    <location>
        <begin position="105"/>
        <end position="244"/>
    </location>
</feature>